<dbReference type="Proteomes" id="UP000005824">
    <property type="component" value="Unassembled WGS sequence"/>
</dbReference>
<reference evidence="1 2" key="1">
    <citation type="journal article" date="2011" name="J. Bacteriol.">
        <title>Genome sequence of Chthoniobacter flavus Ellin428, an aerobic heterotrophic soil bacterium.</title>
        <authorList>
            <person name="Kant R."/>
            <person name="van Passel M.W."/>
            <person name="Palva A."/>
            <person name="Lucas S."/>
            <person name="Lapidus A."/>
            <person name="Glavina Del Rio T."/>
            <person name="Dalin E."/>
            <person name="Tice H."/>
            <person name="Bruce D."/>
            <person name="Goodwin L."/>
            <person name="Pitluck S."/>
            <person name="Larimer F.W."/>
            <person name="Land M.L."/>
            <person name="Hauser L."/>
            <person name="Sangwan P."/>
            <person name="de Vos W.M."/>
            <person name="Janssen P.H."/>
            <person name="Smidt H."/>
        </authorList>
    </citation>
    <scope>NUCLEOTIDE SEQUENCE [LARGE SCALE GENOMIC DNA]</scope>
    <source>
        <strain evidence="1 2">Ellin428</strain>
    </source>
</reference>
<dbReference type="EMBL" id="ABVL01000007">
    <property type="protein sequence ID" value="EDY19561.1"/>
    <property type="molecule type" value="Genomic_DNA"/>
</dbReference>
<evidence type="ECO:0000313" key="1">
    <source>
        <dbReference type="EMBL" id="EDY19561.1"/>
    </source>
</evidence>
<comment type="caution">
    <text evidence="1">The sequence shown here is derived from an EMBL/GenBank/DDBJ whole genome shotgun (WGS) entry which is preliminary data.</text>
</comment>
<protein>
    <submittedName>
        <fullName evidence="1">Uncharacterized protein</fullName>
    </submittedName>
</protein>
<dbReference type="AlphaFoldDB" id="B4D1E9"/>
<evidence type="ECO:0000313" key="2">
    <source>
        <dbReference type="Proteomes" id="UP000005824"/>
    </source>
</evidence>
<organism evidence="1 2">
    <name type="scientific">Chthoniobacter flavus Ellin428</name>
    <dbReference type="NCBI Taxonomy" id="497964"/>
    <lineage>
        <taxon>Bacteria</taxon>
        <taxon>Pseudomonadati</taxon>
        <taxon>Verrucomicrobiota</taxon>
        <taxon>Spartobacteria</taxon>
        <taxon>Chthoniobacterales</taxon>
        <taxon>Chthoniobacteraceae</taxon>
        <taxon>Chthoniobacter</taxon>
    </lineage>
</organism>
<sequence>MAFTVAAEGFNAAGNPGRVGTVAFGGRIKNGGEISGKWLI</sequence>
<name>B4D1E9_9BACT</name>
<keyword evidence="2" id="KW-1185">Reference proteome</keyword>
<gene>
    <name evidence="1" type="ORF">CfE428DRAFT_2737</name>
</gene>
<accession>B4D1E9</accession>
<dbReference type="InParanoid" id="B4D1E9"/>
<proteinExistence type="predicted"/>